<organism evidence="2 3">
    <name type="scientific">Tetrapisispora phaffii (strain ATCC 24235 / CBS 4417 / NBRC 1672 / NRRL Y-8282 / UCD 70-5)</name>
    <name type="common">Yeast</name>
    <name type="synonym">Fabospora phaffii</name>
    <dbReference type="NCBI Taxonomy" id="1071381"/>
    <lineage>
        <taxon>Eukaryota</taxon>
        <taxon>Fungi</taxon>
        <taxon>Dikarya</taxon>
        <taxon>Ascomycota</taxon>
        <taxon>Saccharomycotina</taxon>
        <taxon>Saccharomycetes</taxon>
        <taxon>Saccharomycetales</taxon>
        <taxon>Saccharomycetaceae</taxon>
        <taxon>Tetrapisispora</taxon>
    </lineage>
</organism>
<reference evidence="2 3" key="1">
    <citation type="journal article" date="2011" name="Proc. Natl. Acad. Sci. U.S.A.">
        <title>Evolutionary erosion of yeast sex chromosomes by mating-type switching accidents.</title>
        <authorList>
            <person name="Gordon J.L."/>
            <person name="Armisen D."/>
            <person name="Proux-Wera E."/>
            <person name="Oheigeartaigh S.S."/>
            <person name="Byrne K.P."/>
            <person name="Wolfe K.H."/>
        </authorList>
    </citation>
    <scope>NUCLEOTIDE SEQUENCE [LARGE SCALE GENOMIC DNA]</scope>
    <source>
        <strain evidence="3">ATCC 24235 / CBS 4417 / NBRC 1672 / NRRL Y-8282 / UCD 70-5</strain>
    </source>
</reference>
<dbReference type="HOGENOM" id="CLU_110355_2_2_1"/>
<keyword evidence="3" id="KW-1185">Reference proteome</keyword>
<dbReference type="SUPFAM" id="SSF54909">
    <property type="entry name" value="Dimeric alpha+beta barrel"/>
    <property type="match status" value="1"/>
</dbReference>
<dbReference type="PANTHER" id="PTHR33606">
    <property type="entry name" value="PROTEIN YCII"/>
    <property type="match status" value="1"/>
</dbReference>
<dbReference type="AlphaFoldDB" id="G8BR75"/>
<protein>
    <recommendedName>
        <fullName evidence="1">YCII-related domain-containing protein</fullName>
    </recommendedName>
</protein>
<dbReference type="Gene3D" id="3.30.70.1060">
    <property type="entry name" value="Dimeric alpha+beta barrel"/>
    <property type="match status" value="1"/>
</dbReference>
<dbReference type="KEGG" id="tpf:TPHA_0C00950"/>
<dbReference type="InterPro" id="IPR051807">
    <property type="entry name" value="Sec-metab_biosynth-assoc"/>
</dbReference>
<feature type="domain" description="YCII-related" evidence="1">
    <location>
        <begin position="3"/>
        <end position="81"/>
    </location>
</feature>
<dbReference type="EMBL" id="HE612858">
    <property type="protein sequence ID" value="CCE62251.1"/>
    <property type="molecule type" value="Genomic_DNA"/>
</dbReference>
<name>G8BR75_TETPH</name>
<evidence type="ECO:0000259" key="1">
    <source>
        <dbReference type="Pfam" id="PF03795"/>
    </source>
</evidence>
<dbReference type="GeneID" id="11533819"/>
<accession>G8BR75</accession>
<dbReference type="InterPro" id="IPR011008">
    <property type="entry name" value="Dimeric_a/b-barrel"/>
</dbReference>
<proteinExistence type="predicted"/>
<evidence type="ECO:0000313" key="2">
    <source>
        <dbReference type="EMBL" id="CCE62251.1"/>
    </source>
</evidence>
<sequence length="99" mass="10995">MSEYVVVIKDHAGAEKLREQHGPEHFGNIPPLVDAGIVVCGGAMFNEEGSPVGSHIQIVADSREQVLEMLKKDVFARENVWDLESAIIYKFDCAVRKPM</sequence>
<dbReference type="InterPro" id="IPR005545">
    <property type="entry name" value="YCII"/>
</dbReference>
<evidence type="ECO:0000313" key="3">
    <source>
        <dbReference type="Proteomes" id="UP000005666"/>
    </source>
</evidence>
<dbReference type="eggNOG" id="ENOG502S4AZ">
    <property type="taxonomic scope" value="Eukaryota"/>
</dbReference>
<dbReference type="Pfam" id="PF03795">
    <property type="entry name" value="YCII"/>
    <property type="match status" value="1"/>
</dbReference>
<dbReference type="OrthoDB" id="5519740at2759"/>
<gene>
    <name evidence="2" type="primary">TPHA0C00950</name>
    <name evidence="2" type="ordered locus">TPHA_0C00950</name>
</gene>
<dbReference type="OMA" id="FAKEGIW"/>
<dbReference type="Proteomes" id="UP000005666">
    <property type="component" value="Chromosome 3"/>
</dbReference>
<dbReference type="RefSeq" id="XP_003684685.1">
    <property type="nucleotide sequence ID" value="XM_003684637.1"/>
</dbReference>
<dbReference type="PANTHER" id="PTHR33606:SF3">
    <property type="entry name" value="PROTEIN YCII"/>
    <property type="match status" value="1"/>
</dbReference>